<dbReference type="Proteomes" id="UP001054801">
    <property type="component" value="Chromosome"/>
</dbReference>
<evidence type="ECO:0000256" key="1">
    <source>
        <dbReference type="ARBA" id="ARBA00022737"/>
    </source>
</evidence>
<dbReference type="RefSeq" id="WP_236499267.1">
    <property type="nucleotide sequence ID" value="NZ_CP091244.1"/>
</dbReference>
<comment type="similarity">
    <text evidence="2">Belongs to the CsoS2 family.</text>
</comment>
<sequence length="853" mass="88515">MPAQTANSAEKAREAAAARRRAAAQRSAGQSRPVAAVKAAPVASAQPETVQAAPAAAYAAPSTPVVVSNTGANKAREAAERRRIAAQRSGAQARQRSRPTVAPAPAVAAYPTSTALEDNLGSLFGSEPVTEEAMDALCELVETDPNALGVSGNSVRAICRNRRQQQATQGKAAAPRRPGSRPVGRNPRMGVVPQGRDAARQHRVQAARGQRPDAPAAPRPTGRMRPQRVPPKVEIDETLLGNAVTGTQVSRITANTVTGGEAGTCRAVTGTEYLGTDHFDTICGTRPEPNPPKVGLTVTGGGLAVSGTEVGRSKKVTGDESGSCRAVTGTEYLGLEQFSAFCENKGLTTRAPKVVAGTTARKQLTVTGVDEARLQPVTGNESGAGRSVTGSQYSDAGASRLTINGPQKVALTHTVAGREVTGTEVGRSIKVTGDEYGSCRPVTGTEYVSSEQFQSICNTQAPARSAKVGEDNSQKGQRITGNLVNRTEKVTGNEATAVGKVTGSQYGDSQVPSRAPTKAYPMQTLAGRSLTGNAVDHSPKLTGDDRGGCLPVTGTEYYGKEHFAGYCASEPPPAPAKVHVGMTQQGQTVSGISLMTSKHVTGNEYGAQQHVSGTPYLSVVEQAPHHHAHGHDHHHDHHDHEHGEGEHGFCCDECAADHFAKVKVAQARRMLPPPPVMCHGCADSAVAEMKQVAQQAAAGFSIQSPARAALGRVTGNAYEGAGRITGPGNRGNQTVSGTPEFRYQQPAAATVASEPVAVSAEPAASRVTGDGRDNLRITGGDWGRSQRMTGTEGAWAQNRNPTLRGSQQAMAMVNAHANKSLERPEAPPIAKVTGSSGNSGKGALITVSGGARG</sequence>
<feature type="region of interest" description="Disordered" evidence="3">
    <location>
        <begin position="162"/>
        <end position="228"/>
    </location>
</feature>
<evidence type="ECO:0000256" key="2">
    <source>
        <dbReference type="ARBA" id="ARBA00024044"/>
    </source>
</evidence>
<feature type="region of interest" description="Disordered" evidence="3">
    <location>
        <begin position="84"/>
        <end position="105"/>
    </location>
</feature>
<evidence type="ECO:0000313" key="4">
    <source>
        <dbReference type="EMBL" id="UJS24643.1"/>
    </source>
</evidence>
<keyword evidence="5" id="KW-1185">Reference proteome</keyword>
<proteinExistence type="inferred from homology"/>
<feature type="compositionally biased region" description="Basic residues" evidence="3">
    <location>
        <begin position="625"/>
        <end position="637"/>
    </location>
</feature>
<evidence type="ECO:0000256" key="3">
    <source>
        <dbReference type="SAM" id="MobiDB-lite"/>
    </source>
</evidence>
<feature type="compositionally biased region" description="Low complexity" evidence="3">
    <location>
        <begin position="86"/>
        <end position="105"/>
    </location>
</feature>
<feature type="region of interest" description="Disordered" evidence="3">
    <location>
        <begin position="1"/>
        <end position="63"/>
    </location>
</feature>
<protein>
    <submittedName>
        <fullName evidence="4">CsoS2 family carboxysome shell protein</fullName>
    </submittedName>
</protein>
<keyword evidence="1" id="KW-0677">Repeat</keyword>
<dbReference type="EMBL" id="CP091244">
    <property type="protein sequence ID" value="UJS24643.1"/>
    <property type="molecule type" value="Genomic_DNA"/>
</dbReference>
<evidence type="ECO:0000313" key="5">
    <source>
        <dbReference type="Proteomes" id="UP001054801"/>
    </source>
</evidence>
<gene>
    <name evidence="4" type="ORF">L2Y54_01020</name>
</gene>
<feature type="compositionally biased region" description="Low complexity" evidence="3">
    <location>
        <begin position="24"/>
        <end position="63"/>
    </location>
</feature>
<organism evidence="4 5">
    <name type="scientific">Thiothrix winogradskyi</name>
    <dbReference type="NCBI Taxonomy" id="96472"/>
    <lineage>
        <taxon>Bacteria</taxon>
        <taxon>Pseudomonadati</taxon>
        <taxon>Pseudomonadota</taxon>
        <taxon>Gammaproteobacteria</taxon>
        <taxon>Thiotrichales</taxon>
        <taxon>Thiotrichaceae</taxon>
        <taxon>Thiothrix</taxon>
    </lineage>
</organism>
<feature type="region of interest" description="Disordered" evidence="3">
    <location>
        <begin position="830"/>
        <end position="853"/>
    </location>
</feature>
<dbReference type="InterPro" id="IPR020990">
    <property type="entry name" value="CSOS2/2B"/>
</dbReference>
<dbReference type="Pfam" id="PF12288">
    <property type="entry name" value="CsoS2_M"/>
    <property type="match status" value="2"/>
</dbReference>
<reference evidence="4" key="1">
    <citation type="journal article" date="2022" name="Microorganisms">
        <title>Two New Species of Filamentous Sulfur Bacteria of the Genus Thiothrix, Thiothrix winogradskyi sp. nov. and 'Candidatus Thiothrix sulfatifontis' sp. nov.</title>
        <authorList>
            <person name="Ravin N.V."/>
            <person name="Rossetti S."/>
            <person name="Beletsky A.V."/>
            <person name="Kadnikov V.V."/>
            <person name="Rudenko T.S."/>
            <person name="Smolyakov D.D."/>
            <person name="Moskvitina M.I."/>
            <person name="Gureeva M.V."/>
            <person name="Mardanov A.V."/>
            <person name="Grabovich M.Y."/>
        </authorList>
    </citation>
    <scope>NUCLEOTIDE SEQUENCE</scope>
    <source>
        <strain evidence="4">CT3</strain>
    </source>
</reference>
<name>A0ABY3SYR3_9GAMM</name>
<accession>A0ABY3SYR3</accession>
<feature type="region of interest" description="Disordered" evidence="3">
    <location>
        <begin position="760"/>
        <end position="791"/>
    </location>
</feature>
<feature type="region of interest" description="Disordered" evidence="3">
    <location>
        <begin position="625"/>
        <end position="644"/>
    </location>
</feature>